<dbReference type="InterPro" id="IPR016040">
    <property type="entry name" value="NAD(P)-bd_dom"/>
</dbReference>
<dbReference type="InterPro" id="IPR036291">
    <property type="entry name" value="NAD(P)-bd_dom_sf"/>
</dbReference>
<dbReference type="SUPFAM" id="SSF51735">
    <property type="entry name" value="NAD(P)-binding Rossmann-fold domains"/>
    <property type="match status" value="1"/>
</dbReference>
<dbReference type="AlphaFoldDB" id="A0AAE5ZH79"/>
<accession>A0AAE5ZH79</accession>
<proteinExistence type="predicted"/>
<dbReference type="Proteomes" id="UP000296079">
    <property type="component" value="Chromosome 1"/>
</dbReference>
<evidence type="ECO:0000259" key="1">
    <source>
        <dbReference type="Pfam" id="PF16363"/>
    </source>
</evidence>
<gene>
    <name evidence="2" type="ORF">E6A55_14785</name>
</gene>
<dbReference type="Gene3D" id="3.40.50.720">
    <property type="entry name" value="NAD(P)-binding Rossmann-like Domain"/>
    <property type="match status" value="1"/>
</dbReference>
<name>A0AAE5ZH79_CUPNH</name>
<dbReference type="RefSeq" id="WP_051398491.1">
    <property type="nucleotide sequence ID" value="NC_008313.1"/>
</dbReference>
<evidence type="ECO:0000313" key="3">
    <source>
        <dbReference type="Proteomes" id="UP000296079"/>
    </source>
</evidence>
<organism evidence="2 3">
    <name type="scientific">Cupriavidus necator (strain ATCC 17699 / DSM 428 / KCTC 22496 / NCIMB 10442 / H16 / Stanier 337)</name>
    <name type="common">Ralstonia eutropha</name>
    <dbReference type="NCBI Taxonomy" id="381666"/>
    <lineage>
        <taxon>Bacteria</taxon>
        <taxon>Pseudomonadati</taxon>
        <taxon>Pseudomonadota</taxon>
        <taxon>Betaproteobacteria</taxon>
        <taxon>Burkholderiales</taxon>
        <taxon>Burkholderiaceae</taxon>
        <taxon>Cupriavidus</taxon>
    </lineage>
</organism>
<dbReference type="EMBL" id="CP039287">
    <property type="protein sequence ID" value="QCC01744.1"/>
    <property type="molecule type" value="Genomic_DNA"/>
</dbReference>
<feature type="domain" description="NAD(P)-binding" evidence="1">
    <location>
        <begin position="13"/>
        <end position="282"/>
    </location>
</feature>
<dbReference type="PANTHER" id="PTHR43000">
    <property type="entry name" value="DTDP-D-GLUCOSE 4,6-DEHYDRATASE-RELATED"/>
    <property type="match status" value="1"/>
</dbReference>
<reference evidence="2 3" key="1">
    <citation type="submission" date="2019-04" db="EMBL/GenBank/DDBJ databases">
        <title>Long-read de novo sequencing of Cupriavidus necator H16.</title>
        <authorList>
            <person name="Little G.T."/>
            <person name="Ehsaan M."/>
            <person name="Arenas-Lopez C."/>
            <person name="Jawed K."/>
            <person name="Winzer K."/>
            <person name="Kovacs K."/>
            <person name="Malys N."/>
            <person name="Minton N.P."/>
        </authorList>
    </citation>
    <scope>NUCLEOTIDE SEQUENCE [LARGE SCALE GENOMIC DNA]</scope>
    <source>
        <strain evidence="2 3">H16</strain>
    </source>
</reference>
<sequence length="302" mass="32998">MASRSEATPRAALITGVHGFTGRYLRDALCAGGFDIVGTCARPSESTSGEVVLDITDLEQCRRVIDQHRPDYIAHLAAISFVAHADTEAFYRVNVLGTTNLLQACADVGHQPRKILIASSANIYGNAYEGIITEQQAPQPVNHYATSKVAMEFMVRTWFDRLPIVITRPFNYTGRGQADHFLVPKIVSHFKRGAAFIELGNLDVARDFSDVRMVADAYRALLEGEAAGEVVNICSGKPYSLGEIIAAMGGIAGQSIEVRVNPAFVRANEVKLLIGSTERLDALVPGLQRPSFEQTLRWMFEG</sequence>
<dbReference type="Pfam" id="PF16363">
    <property type="entry name" value="GDP_Man_Dehyd"/>
    <property type="match status" value="1"/>
</dbReference>
<protein>
    <submittedName>
        <fullName evidence="2">NAD-dependent epimerase/dehydratase family protein</fullName>
    </submittedName>
</protein>
<evidence type="ECO:0000313" key="2">
    <source>
        <dbReference type="EMBL" id="QCC01744.1"/>
    </source>
</evidence>
<dbReference type="Gene3D" id="3.90.25.10">
    <property type="entry name" value="UDP-galactose 4-epimerase, domain 1"/>
    <property type="match status" value="1"/>
</dbReference>